<dbReference type="RefSeq" id="WP_194845688.1">
    <property type="nucleotide sequence ID" value="NZ_CP075585.1"/>
</dbReference>
<gene>
    <name evidence="6" type="primary">tpiA</name>
    <name evidence="8" type="ORF">RHAB15C_0000604</name>
</gene>
<accession>A0ABX8YZE0</accession>
<evidence type="ECO:0000256" key="2">
    <source>
        <dbReference type="ARBA" id="ARBA00022432"/>
    </source>
</evidence>
<evidence type="ECO:0000256" key="6">
    <source>
        <dbReference type="HAMAP-Rule" id="MF_00147"/>
    </source>
</evidence>
<comment type="subcellular location">
    <subcellularLocation>
        <location evidence="6 7">Cytoplasm</location>
    </subcellularLocation>
</comment>
<dbReference type="SUPFAM" id="SSF51351">
    <property type="entry name" value="Triosephosphate isomerase (TIM)"/>
    <property type="match status" value="1"/>
</dbReference>
<feature type="active site" description="Proton acceptor" evidence="6">
    <location>
        <position position="167"/>
    </location>
</feature>
<dbReference type="HAMAP" id="MF_00147_B">
    <property type="entry name" value="TIM_B"/>
    <property type="match status" value="1"/>
</dbReference>
<feature type="binding site" evidence="6">
    <location>
        <position position="213"/>
    </location>
    <ligand>
        <name>substrate</name>
    </ligand>
</feature>
<organism evidence="8 9">
    <name type="scientific">Candidatus Rhabdochlamydia porcellionis</name>
    <dbReference type="NCBI Taxonomy" id="225148"/>
    <lineage>
        <taxon>Bacteria</taxon>
        <taxon>Pseudomonadati</taxon>
        <taxon>Chlamydiota</taxon>
        <taxon>Chlamydiia</taxon>
        <taxon>Parachlamydiales</taxon>
        <taxon>Candidatus Rhabdochlamydiaceae</taxon>
        <taxon>Candidatus Rhabdochlamydia</taxon>
    </lineage>
</organism>
<dbReference type="GO" id="GO:0004807">
    <property type="term" value="F:triose-phosphate isomerase activity"/>
    <property type="evidence" value="ECO:0007669"/>
    <property type="project" value="UniProtKB-EC"/>
</dbReference>
<protein>
    <recommendedName>
        <fullName evidence="6 7">Triosephosphate isomerase</fullName>
        <shortName evidence="6">TIM</shortName>
        <shortName evidence="6">TPI</shortName>
        <ecNumber evidence="6 7">5.3.1.1</ecNumber>
    </recommendedName>
    <alternativeName>
        <fullName evidence="6">Triose-phosphate isomerase</fullName>
    </alternativeName>
</protein>
<proteinExistence type="inferred from homology"/>
<reference evidence="8 9" key="1">
    <citation type="submission" date="2021-05" db="EMBL/GenBank/DDBJ databases">
        <title>Ecology and evolution of chlamydial symbionts of arthropods.</title>
        <authorList>
            <person name="Halter T."/>
            <person name="Sixt B.S."/>
            <person name="Toenshoff E.R."/>
            <person name="Koestlbacher S."/>
            <person name="Schulz F."/>
            <person name="Kostanjsek R."/>
            <person name="Collingro A."/>
            <person name="Hendrickx F."/>
            <person name="Horn M."/>
        </authorList>
    </citation>
    <scope>NUCLEOTIDE SEQUENCE [LARGE SCALE GENOMIC DNA]</scope>
    <source>
        <strain evidence="8 9">15C</strain>
    </source>
</reference>
<dbReference type="Gene3D" id="3.20.20.70">
    <property type="entry name" value="Aldolase class I"/>
    <property type="match status" value="1"/>
</dbReference>
<evidence type="ECO:0000256" key="4">
    <source>
        <dbReference type="ARBA" id="ARBA00023152"/>
    </source>
</evidence>
<keyword evidence="5 6" id="KW-0413">Isomerase</keyword>
<dbReference type="Pfam" id="PF00121">
    <property type="entry name" value="TIM"/>
    <property type="match status" value="1"/>
</dbReference>
<feature type="binding site" evidence="6">
    <location>
        <begin position="234"/>
        <end position="235"/>
    </location>
    <ligand>
        <name>substrate</name>
    </ligand>
</feature>
<keyword evidence="3 6" id="KW-0963">Cytoplasm</keyword>
<comment type="similarity">
    <text evidence="1 6 7">Belongs to the triosephosphate isomerase family.</text>
</comment>
<sequence length="249" mass="27278">MSRVPLIVANWKMYKSVKEAKDFINNLIPLIASSKRRIFIAPSYPAIPVSVKTAGNSSIVIGAQNIHDQIEGAFTGEISAKMVKECGAKFSLIGHSERREYFQESNLLINRKIKTALKEKLIPILCVGETLQEREGGLVEVTLGTQLEECLMALNEEEVKQVVIAYEPVWAIGTGKAATKDEAQEAHGFIRNYIRTSMGKRIADDLPILYGGSVKPENISSLMVEPDIDGALVGGASLDVISFAQIINF</sequence>
<dbReference type="PANTHER" id="PTHR21139">
    <property type="entry name" value="TRIOSEPHOSPHATE ISOMERASE"/>
    <property type="match status" value="1"/>
</dbReference>
<comment type="subunit">
    <text evidence="6 7">Homodimer.</text>
</comment>
<dbReference type="PANTHER" id="PTHR21139:SF42">
    <property type="entry name" value="TRIOSEPHOSPHATE ISOMERASE"/>
    <property type="match status" value="1"/>
</dbReference>
<dbReference type="InterPro" id="IPR020861">
    <property type="entry name" value="Triosephosphate_isomerase_AS"/>
</dbReference>
<comment type="pathway">
    <text evidence="6 7">Carbohydrate degradation; glycolysis; D-glyceraldehyde 3-phosphate from glycerone phosphate: step 1/1.</text>
</comment>
<dbReference type="InterPro" id="IPR000652">
    <property type="entry name" value="Triosephosphate_isomerase"/>
</dbReference>
<evidence type="ECO:0000256" key="1">
    <source>
        <dbReference type="ARBA" id="ARBA00007422"/>
    </source>
</evidence>
<keyword evidence="2 6" id="KW-0312">Gluconeogenesis</keyword>
<dbReference type="InterPro" id="IPR035990">
    <property type="entry name" value="TIM_sf"/>
</dbReference>
<evidence type="ECO:0000256" key="7">
    <source>
        <dbReference type="RuleBase" id="RU363013"/>
    </source>
</evidence>
<comment type="catalytic activity">
    <reaction evidence="6 7">
        <text>D-glyceraldehyde 3-phosphate = dihydroxyacetone phosphate</text>
        <dbReference type="Rhea" id="RHEA:18585"/>
        <dbReference type="ChEBI" id="CHEBI:57642"/>
        <dbReference type="ChEBI" id="CHEBI:59776"/>
        <dbReference type="EC" id="5.3.1.1"/>
    </reaction>
</comment>
<dbReference type="PROSITE" id="PS00171">
    <property type="entry name" value="TIM_1"/>
    <property type="match status" value="1"/>
</dbReference>
<evidence type="ECO:0000256" key="5">
    <source>
        <dbReference type="ARBA" id="ARBA00023235"/>
    </source>
</evidence>
<comment type="function">
    <text evidence="6">Involved in the gluconeogenesis. Catalyzes stereospecifically the conversion of dihydroxyacetone phosphate (DHAP) to D-glyceraldehyde-3-phosphate (G3P).</text>
</comment>
<comment type="pathway">
    <text evidence="6 7">Carbohydrate biosynthesis; gluconeogenesis.</text>
</comment>
<feature type="active site" description="Electrophile" evidence="6">
    <location>
        <position position="95"/>
    </location>
</feature>
<dbReference type="Proteomes" id="UP000822862">
    <property type="component" value="Chromosome"/>
</dbReference>
<dbReference type="EC" id="5.3.1.1" evidence="6 7"/>
<feature type="binding site" evidence="6">
    <location>
        <position position="173"/>
    </location>
    <ligand>
        <name>substrate</name>
    </ligand>
</feature>
<dbReference type="CDD" id="cd00311">
    <property type="entry name" value="TIM"/>
    <property type="match status" value="1"/>
</dbReference>
<evidence type="ECO:0000256" key="3">
    <source>
        <dbReference type="ARBA" id="ARBA00022490"/>
    </source>
</evidence>
<dbReference type="InterPro" id="IPR013785">
    <property type="entry name" value="Aldolase_TIM"/>
</dbReference>
<dbReference type="PROSITE" id="PS51440">
    <property type="entry name" value="TIM_2"/>
    <property type="match status" value="1"/>
</dbReference>
<dbReference type="NCBIfam" id="TIGR00419">
    <property type="entry name" value="tim"/>
    <property type="match status" value="1"/>
</dbReference>
<keyword evidence="4 6" id="KW-0324">Glycolysis</keyword>
<name>A0ABX8YZE0_9BACT</name>
<dbReference type="EMBL" id="CP075585">
    <property type="protein sequence ID" value="QZA58725.1"/>
    <property type="molecule type" value="Genomic_DNA"/>
</dbReference>
<evidence type="ECO:0000313" key="9">
    <source>
        <dbReference type="Proteomes" id="UP000822862"/>
    </source>
</evidence>
<evidence type="ECO:0000313" key="8">
    <source>
        <dbReference type="EMBL" id="QZA58725.1"/>
    </source>
</evidence>
<feature type="binding site" evidence="6">
    <location>
        <begin position="10"/>
        <end position="12"/>
    </location>
    <ligand>
        <name>substrate</name>
    </ligand>
</feature>
<keyword evidence="9" id="KW-1185">Reference proteome</keyword>
<dbReference type="InterPro" id="IPR022896">
    <property type="entry name" value="TrioseP_Isoase_bac/euk"/>
</dbReference>